<evidence type="ECO:0000256" key="3">
    <source>
        <dbReference type="ARBA" id="ARBA00022840"/>
    </source>
</evidence>
<dbReference type="STRING" id="7395.A0A1A9UMJ1"/>
<evidence type="ECO:0000313" key="5">
    <source>
        <dbReference type="Proteomes" id="UP000078200"/>
    </source>
</evidence>
<keyword evidence="5" id="KW-1185">Reference proteome</keyword>
<organism evidence="4 5">
    <name type="scientific">Glossina austeni</name>
    <name type="common">Savannah tsetse fly</name>
    <dbReference type="NCBI Taxonomy" id="7395"/>
    <lineage>
        <taxon>Eukaryota</taxon>
        <taxon>Metazoa</taxon>
        <taxon>Ecdysozoa</taxon>
        <taxon>Arthropoda</taxon>
        <taxon>Hexapoda</taxon>
        <taxon>Insecta</taxon>
        <taxon>Pterygota</taxon>
        <taxon>Neoptera</taxon>
        <taxon>Endopterygota</taxon>
        <taxon>Diptera</taxon>
        <taxon>Brachycera</taxon>
        <taxon>Muscomorpha</taxon>
        <taxon>Hippoboscoidea</taxon>
        <taxon>Glossinidae</taxon>
        <taxon>Glossina</taxon>
    </lineage>
</organism>
<proteinExistence type="inferred from homology"/>
<dbReference type="Gene3D" id="3.30.420.40">
    <property type="match status" value="2"/>
</dbReference>
<protein>
    <submittedName>
        <fullName evidence="4">Uncharacterized protein</fullName>
    </submittedName>
</protein>
<dbReference type="Pfam" id="PF00012">
    <property type="entry name" value="HSP70"/>
    <property type="match status" value="1"/>
</dbReference>
<keyword evidence="3" id="KW-0067">ATP-binding</keyword>
<dbReference type="AlphaFoldDB" id="A0A1A9UMJ1"/>
<reference evidence="4" key="1">
    <citation type="submission" date="2020-05" db="UniProtKB">
        <authorList>
            <consortium name="EnsemblMetazoa"/>
        </authorList>
    </citation>
    <scope>IDENTIFICATION</scope>
    <source>
        <strain evidence="4">TTRI</strain>
    </source>
</reference>
<evidence type="ECO:0000256" key="1">
    <source>
        <dbReference type="ARBA" id="ARBA00007381"/>
    </source>
</evidence>
<dbReference type="InterPro" id="IPR013126">
    <property type="entry name" value="Hsp_70_fam"/>
</dbReference>
<dbReference type="Proteomes" id="UP000078200">
    <property type="component" value="Unassembled WGS sequence"/>
</dbReference>
<evidence type="ECO:0000313" key="4">
    <source>
        <dbReference type="EnsemblMetazoa" id="GAUT009416-PA"/>
    </source>
</evidence>
<dbReference type="GO" id="GO:0005524">
    <property type="term" value="F:ATP binding"/>
    <property type="evidence" value="ECO:0007669"/>
    <property type="project" value="UniProtKB-KW"/>
</dbReference>
<accession>A0A1A9UMJ1</accession>
<name>A0A1A9UMJ1_GLOAU</name>
<dbReference type="EnsemblMetazoa" id="GAUT009416-RA">
    <property type="protein sequence ID" value="GAUT009416-PA"/>
    <property type="gene ID" value="GAUT009416"/>
</dbReference>
<keyword evidence="2" id="KW-0547">Nucleotide-binding</keyword>
<dbReference type="VEuPathDB" id="VectorBase:GAUT009416"/>
<comment type="similarity">
    <text evidence="1">Belongs to the heat shock protein 70 family.</text>
</comment>
<dbReference type="GO" id="GO:0140662">
    <property type="term" value="F:ATP-dependent protein folding chaperone"/>
    <property type="evidence" value="ECO:0007669"/>
    <property type="project" value="InterPro"/>
</dbReference>
<evidence type="ECO:0000256" key="2">
    <source>
        <dbReference type="ARBA" id="ARBA00022741"/>
    </source>
</evidence>
<sequence length="121" mass="13551">MKVYYQIIPLICFDHFLSVSFNSCESERSEVKGNHVPIYFNGSQCRAVMDSSKIHLVNEIVATATAYAQNNVDFDERKMLILKLAADTCSVSIILIFNKFLKHEVMSDGGDTSLGGTYCIE</sequence>